<keyword evidence="1" id="KW-0732">Signal</keyword>
<feature type="chain" id="PRO_5041992202" description="Secreted protein" evidence="1">
    <location>
        <begin position="17"/>
        <end position="71"/>
    </location>
</feature>
<accession>A0AAD6SX44</accession>
<keyword evidence="3" id="KW-1185">Reference proteome</keyword>
<name>A0AAD6SX44_9AGAR</name>
<evidence type="ECO:0008006" key="4">
    <source>
        <dbReference type="Google" id="ProtNLM"/>
    </source>
</evidence>
<comment type="caution">
    <text evidence="2">The sequence shown here is derived from an EMBL/GenBank/DDBJ whole genome shotgun (WGS) entry which is preliminary data.</text>
</comment>
<evidence type="ECO:0000256" key="1">
    <source>
        <dbReference type="SAM" id="SignalP"/>
    </source>
</evidence>
<dbReference type="Proteomes" id="UP001218188">
    <property type="component" value="Unassembled WGS sequence"/>
</dbReference>
<evidence type="ECO:0000313" key="3">
    <source>
        <dbReference type="Proteomes" id="UP001218188"/>
    </source>
</evidence>
<protein>
    <recommendedName>
        <fullName evidence="4">Secreted protein</fullName>
    </recommendedName>
</protein>
<dbReference type="AlphaFoldDB" id="A0AAD6SX44"/>
<evidence type="ECO:0000313" key="2">
    <source>
        <dbReference type="EMBL" id="KAJ7033933.1"/>
    </source>
</evidence>
<gene>
    <name evidence="2" type="ORF">C8F04DRAFT_605636</name>
</gene>
<proteinExistence type="predicted"/>
<feature type="signal peptide" evidence="1">
    <location>
        <begin position="1"/>
        <end position="16"/>
    </location>
</feature>
<reference evidence="2" key="1">
    <citation type="submission" date="2023-03" db="EMBL/GenBank/DDBJ databases">
        <title>Massive genome expansion in bonnet fungi (Mycena s.s.) driven by repeated elements and novel gene families across ecological guilds.</title>
        <authorList>
            <consortium name="Lawrence Berkeley National Laboratory"/>
            <person name="Harder C.B."/>
            <person name="Miyauchi S."/>
            <person name="Viragh M."/>
            <person name="Kuo A."/>
            <person name="Thoen E."/>
            <person name="Andreopoulos B."/>
            <person name="Lu D."/>
            <person name="Skrede I."/>
            <person name="Drula E."/>
            <person name="Henrissat B."/>
            <person name="Morin E."/>
            <person name="Kohler A."/>
            <person name="Barry K."/>
            <person name="LaButti K."/>
            <person name="Morin E."/>
            <person name="Salamov A."/>
            <person name="Lipzen A."/>
            <person name="Mereny Z."/>
            <person name="Hegedus B."/>
            <person name="Baldrian P."/>
            <person name="Stursova M."/>
            <person name="Weitz H."/>
            <person name="Taylor A."/>
            <person name="Grigoriev I.V."/>
            <person name="Nagy L.G."/>
            <person name="Martin F."/>
            <person name="Kauserud H."/>
        </authorList>
    </citation>
    <scope>NUCLEOTIDE SEQUENCE</scope>
    <source>
        <strain evidence="2">CBHHK200</strain>
    </source>
</reference>
<sequence>MAKLLVCFSRIFVAFGALKIISSIRTIEKTPGHCYVIFGIRPRCHPVFARRLGLSPFRPFSAHEERGKGFR</sequence>
<organism evidence="2 3">
    <name type="scientific">Mycena alexandri</name>
    <dbReference type="NCBI Taxonomy" id="1745969"/>
    <lineage>
        <taxon>Eukaryota</taxon>
        <taxon>Fungi</taxon>
        <taxon>Dikarya</taxon>
        <taxon>Basidiomycota</taxon>
        <taxon>Agaricomycotina</taxon>
        <taxon>Agaricomycetes</taxon>
        <taxon>Agaricomycetidae</taxon>
        <taxon>Agaricales</taxon>
        <taxon>Marasmiineae</taxon>
        <taxon>Mycenaceae</taxon>
        <taxon>Mycena</taxon>
    </lineage>
</organism>
<dbReference type="EMBL" id="JARJCM010000061">
    <property type="protein sequence ID" value="KAJ7033933.1"/>
    <property type="molecule type" value="Genomic_DNA"/>
</dbReference>